<dbReference type="GO" id="GO:0004016">
    <property type="term" value="F:adenylate cyclase activity"/>
    <property type="evidence" value="ECO:0007669"/>
    <property type="project" value="TreeGrafter"/>
</dbReference>
<name>A0A8J3X9Y7_9ACTN</name>
<sequence>MSMAYSFTLDAVRTTWPFAGRMAQLAAMGAAIRGGRGVVVAGPAGVGKSRLAARAVGEAAGFSVAEVRATEAAAELPFGAFAHLLPAPPADRVNPLRWAAGELSATGLLLVDDAHLLDGASAALVHHLVRYGGVRVVATVRTGEATADAVIALWKDGLVPRLELGPLSLEEAGDALGGALGGPVEERTVRRLWEVSQGNPLFLRELVLAGQATGSLAVGGGSWRWQGELAVTTRLRELVGRRIGAVNDAERDVLELVAYGEPLGAELLGRLGSAEVLERLEDRQLVSVVVEGRRLQVRLAHPLYGQAVRARCGTLRTRRVLSRLAEAVEAAGLRRREDALRVALWRLDSGTAADPRLLLEACRVARLARDLGLAERLARAASAAGGGAEADLHLSRILHYMDRYEEAEEVLQGVRLGDDLQRIEYVAARSFNLYWGLGREGEARALADEAGGGMSEPVYQQGLAVLRAVMDSFAGDLVAAEAGLERVLALGPMPEEGARSVTPLRMSVYAFDGRAVQALELVEGNSSEAFPSYRAALLEYGVVAALLVGDLRAAERYSAAGLRLAEEFGAWNRALVGFGVDRARVCRLRGESDEALRLCREAAARLPRRSVYAGGCLGELALVLAMRGDAAAAGDALRAAAEMTVSEGHPVVFPVRLARTWVLAVGGDLAAAVRNGVETAGEAASRGLRVYEVTAWHDLVRLGAAHLAESRLVQLAGEVEGPLVGLLSRHATACVSRDGVGLDALSAEFAALELRVLAAEAAAQAAVVHDGEGNVRAAQASRTRAWSLARDCPGVRTPALVRLVLPELTARQREVAALAAEGLTNRQIADRLVLSIRTVANHLGAVYERLGVGDRVALGEILSRLD</sequence>
<evidence type="ECO:0000256" key="1">
    <source>
        <dbReference type="ARBA" id="ARBA00022741"/>
    </source>
</evidence>
<dbReference type="PANTHER" id="PTHR16305:SF28">
    <property type="entry name" value="GUANYLATE CYCLASE DOMAIN-CONTAINING PROTEIN"/>
    <property type="match status" value="1"/>
</dbReference>
<dbReference type="PRINTS" id="PR00038">
    <property type="entry name" value="HTHLUXR"/>
</dbReference>
<dbReference type="InterPro" id="IPR011990">
    <property type="entry name" value="TPR-like_helical_dom_sf"/>
</dbReference>
<comment type="caution">
    <text evidence="4">The sequence shown here is derived from an EMBL/GenBank/DDBJ whole genome shotgun (WGS) entry which is preliminary data.</text>
</comment>
<feature type="domain" description="HTH luxR-type" evidence="3">
    <location>
        <begin position="801"/>
        <end position="866"/>
    </location>
</feature>
<dbReference type="EMBL" id="BOOO01000036">
    <property type="protein sequence ID" value="GII32796.1"/>
    <property type="molecule type" value="Genomic_DNA"/>
</dbReference>
<dbReference type="InterPro" id="IPR016032">
    <property type="entry name" value="Sig_transdc_resp-reg_C-effctor"/>
</dbReference>
<evidence type="ECO:0000313" key="4">
    <source>
        <dbReference type="EMBL" id="GII32796.1"/>
    </source>
</evidence>
<dbReference type="GO" id="GO:0005737">
    <property type="term" value="C:cytoplasm"/>
    <property type="evidence" value="ECO:0007669"/>
    <property type="project" value="TreeGrafter"/>
</dbReference>
<dbReference type="Gene3D" id="1.10.10.10">
    <property type="entry name" value="Winged helix-like DNA-binding domain superfamily/Winged helix DNA-binding domain"/>
    <property type="match status" value="1"/>
</dbReference>
<dbReference type="SUPFAM" id="SSF48452">
    <property type="entry name" value="TPR-like"/>
    <property type="match status" value="1"/>
</dbReference>
<dbReference type="GO" id="GO:0005524">
    <property type="term" value="F:ATP binding"/>
    <property type="evidence" value="ECO:0007669"/>
    <property type="project" value="UniProtKB-KW"/>
</dbReference>
<evidence type="ECO:0000256" key="2">
    <source>
        <dbReference type="ARBA" id="ARBA00022840"/>
    </source>
</evidence>
<dbReference type="InterPro" id="IPR000792">
    <property type="entry name" value="Tscrpt_reg_LuxR_C"/>
</dbReference>
<dbReference type="Proteomes" id="UP000650628">
    <property type="component" value="Unassembled WGS sequence"/>
</dbReference>
<keyword evidence="5" id="KW-1185">Reference proteome</keyword>
<dbReference type="InterPro" id="IPR027417">
    <property type="entry name" value="P-loop_NTPase"/>
</dbReference>
<dbReference type="InterPro" id="IPR036388">
    <property type="entry name" value="WH-like_DNA-bd_sf"/>
</dbReference>
<protein>
    <submittedName>
        <fullName evidence="4">Transcriptional regulator</fullName>
    </submittedName>
</protein>
<dbReference type="Pfam" id="PF00196">
    <property type="entry name" value="GerE"/>
    <property type="match status" value="1"/>
</dbReference>
<dbReference type="GO" id="GO:0006355">
    <property type="term" value="P:regulation of DNA-templated transcription"/>
    <property type="evidence" value="ECO:0007669"/>
    <property type="project" value="InterPro"/>
</dbReference>
<keyword evidence="2" id="KW-0067">ATP-binding</keyword>
<dbReference type="AlphaFoldDB" id="A0A8J3X9Y7"/>
<dbReference type="PROSITE" id="PS50043">
    <property type="entry name" value="HTH_LUXR_2"/>
    <property type="match status" value="1"/>
</dbReference>
<gene>
    <name evidence="4" type="ORF">Pmi06nite_62380</name>
</gene>
<keyword evidence="1" id="KW-0547">Nucleotide-binding</keyword>
<dbReference type="PROSITE" id="PS00622">
    <property type="entry name" value="HTH_LUXR_1"/>
    <property type="match status" value="1"/>
</dbReference>
<dbReference type="CDD" id="cd06170">
    <property type="entry name" value="LuxR_C_like"/>
    <property type="match status" value="1"/>
</dbReference>
<dbReference type="Gene3D" id="1.25.40.10">
    <property type="entry name" value="Tetratricopeptide repeat domain"/>
    <property type="match status" value="1"/>
</dbReference>
<dbReference type="GO" id="GO:0003677">
    <property type="term" value="F:DNA binding"/>
    <property type="evidence" value="ECO:0007669"/>
    <property type="project" value="InterPro"/>
</dbReference>
<dbReference type="SMART" id="SM00382">
    <property type="entry name" value="AAA"/>
    <property type="match status" value="1"/>
</dbReference>
<accession>A0A8J3X9Y7</accession>
<proteinExistence type="predicted"/>
<organism evidence="4 5">
    <name type="scientific">Planotetraspora mira</name>
    <dbReference type="NCBI Taxonomy" id="58121"/>
    <lineage>
        <taxon>Bacteria</taxon>
        <taxon>Bacillati</taxon>
        <taxon>Actinomycetota</taxon>
        <taxon>Actinomycetes</taxon>
        <taxon>Streptosporangiales</taxon>
        <taxon>Streptosporangiaceae</taxon>
        <taxon>Planotetraspora</taxon>
    </lineage>
</organism>
<dbReference type="SUPFAM" id="SSF46894">
    <property type="entry name" value="C-terminal effector domain of the bipartite response regulators"/>
    <property type="match status" value="1"/>
</dbReference>
<evidence type="ECO:0000313" key="5">
    <source>
        <dbReference type="Proteomes" id="UP000650628"/>
    </source>
</evidence>
<dbReference type="InterPro" id="IPR003593">
    <property type="entry name" value="AAA+_ATPase"/>
</dbReference>
<dbReference type="Gene3D" id="3.40.50.300">
    <property type="entry name" value="P-loop containing nucleotide triphosphate hydrolases"/>
    <property type="match status" value="1"/>
</dbReference>
<reference evidence="4 5" key="1">
    <citation type="submission" date="2021-01" db="EMBL/GenBank/DDBJ databases">
        <title>Whole genome shotgun sequence of Planotetraspora mira NBRC 15435.</title>
        <authorList>
            <person name="Komaki H."/>
            <person name="Tamura T."/>
        </authorList>
    </citation>
    <scope>NUCLEOTIDE SEQUENCE [LARGE SCALE GENOMIC DNA]</scope>
    <source>
        <strain evidence="4 5">NBRC 15435</strain>
    </source>
</reference>
<evidence type="ECO:0000259" key="3">
    <source>
        <dbReference type="PROSITE" id="PS50043"/>
    </source>
</evidence>
<dbReference type="SMART" id="SM00421">
    <property type="entry name" value="HTH_LUXR"/>
    <property type="match status" value="1"/>
</dbReference>
<dbReference type="SUPFAM" id="SSF52540">
    <property type="entry name" value="P-loop containing nucleoside triphosphate hydrolases"/>
    <property type="match status" value="1"/>
</dbReference>
<dbReference type="PANTHER" id="PTHR16305">
    <property type="entry name" value="TESTICULAR SOLUBLE ADENYLYL CYCLASE"/>
    <property type="match status" value="1"/>
</dbReference>